<dbReference type="AlphaFoldDB" id="A0A9Q0LKS8"/>
<dbReference type="Proteomes" id="UP001149090">
    <property type="component" value="Unassembled WGS sequence"/>
</dbReference>
<dbReference type="EMBL" id="JAPDFW010000065">
    <property type="protein sequence ID" value="KAJ5075306.1"/>
    <property type="molecule type" value="Genomic_DNA"/>
</dbReference>
<comment type="caution">
    <text evidence="1">The sequence shown here is derived from an EMBL/GenBank/DDBJ whole genome shotgun (WGS) entry which is preliminary data.</text>
</comment>
<evidence type="ECO:0000313" key="2">
    <source>
        <dbReference type="Proteomes" id="UP001149090"/>
    </source>
</evidence>
<accession>A0A9Q0LKS8</accession>
<reference evidence="1" key="1">
    <citation type="submission" date="2022-10" db="EMBL/GenBank/DDBJ databases">
        <title>Novel sulphate-reducing endosymbionts in the free-living metamonad Anaeramoeba.</title>
        <authorList>
            <person name="Jerlstrom-Hultqvist J."/>
            <person name="Cepicka I."/>
            <person name="Gallot-Lavallee L."/>
            <person name="Salas-Leiva D."/>
            <person name="Curtis B.A."/>
            <person name="Zahonova K."/>
            <person name="Pipaliya S."/>
            <person name="Dacks J."/>
            <person name="Roger A.J."/>
        </authorList>
    </citation>
    <scope>NUCLEOTIDE SEQUENCE</scope>
    <source>
        <strain evidence="1">BMAN</strain>
    </source>
</reference>
<proteinExistence type="predicted"/>
<name>A0A9Q0LKS8_ANAIG</name>
<protein>
    <submittedName>
        <fullName evidence="1">Uncharacterized protein</fullName>
    </submittedName>
</protein>
<gene>
    <name evidence="1" type="ORF">M0811_07276</name>
</gene>
<evidence type="ECO:0000313" key="1">
    <source>
        <dbReference type="EMBL" id="KAJ5075306.1"/>
    </source>
</evidence>
<keyword evidence="2" id="KW-1185">Reference proteome</keyword>
<organism evidence="1 2">
    <name type="scientific">Anaeramoeba ignava</name>
    <name type="common">Anaerobic marine amoeba</name>
    <dbReference type="NCBI Taxonomy" id="1746090"/>
    <lineage>
        <taxon>Eukaryota</taxon>
        <taxon>Metamonada</taxon>
        <taxon>Anaeramoebidae</taxon>
        <taxon>Anaeramoeba</taxon>
    </lineage>
</organism>
<sequence length="141" mass="17117">MQIINKFEKRNQNENVKRNFSKFPQKQKTKPLRKPKTKIDKENIHKIHFPQPKKLTKKTEKVNLETQQNIQKPKITKRKIFNQNLKDLPKNVLIEKLVMNFSEDPKSFIDQLIEKNIFIKELIINVYDHNYYEKSKEKKLD</sequence>